<evidence type="ECO:0000259" key="2">
    <source>
        <dbReference type="Pfam" id="PF07589"/>
    </source>
</evidence>
<dbReference type="OrthoDB" id="6388044at2"/>
<feature type="domain" description="Ice-binding protein C-terminal" evidence="2">
    <location>
        <begin position="205"/>
        <end position="228"/>
    </location>
</feature>
<evidence type="ECO:0000256" key="1">
    <source>
        <dbReference type="SAM" id="SignalP"/>
    </source>
</evidence>
<organism evidence="3 4">
    <name type="scientific">Neiella marina</name>
    <dbReference type="NCBI Taxonomy" id="508461"/>
    <lineage>
        <taxon>Bacteria</taxon>
        <taxon>Pseudomonadati</taxon>
        <taxon>Pseudomonadota</taxon>
        <taxon>Gammaproteobacteria</taxon>
        <taxon>Alteromonadales</taxon>
        <taxon>Echinimonadaceae</taxon>
        <taxon>Neiella</taxon>
    </lineage>
</organism>
<dbReference type="RefSeq" id="WP_087506802.1">
    <property type="nucleotide sequence ID" value="NZ_BMDX01000017.1"/>
</dbReference>
<feature type="chain" id="PRO_5035239156" description="Ice-binding protein C-terminal domain-containing protein" evidence="1">
    <location>
        <begin position="20"/>
        <end position="231"/>
    </location>
</feature>
<sequence length="231" mass="25086">MLKRTLALLCLALSLQANAGFISDYSLDASANIVTNSANGLQWLQWDETVGQSIDWFYNSADAQGLRDEGWVIANNRQMAGLFNDFGFGGIGWDTDENTSQTLQTGFDGPIELATDVELIFVSLFGDTHLAGGGRVFPGPRQSSQARFGYDLDGDGEYNWARIADDYQLDVAEAYKQGIVQLAADEGDIFLSFPTSGLALVKTNSIPEPSSLALLSLALVSLRVFRRKKAA</sequence>
<dbReference type="NCBIfam" id="TIGR02595">
    <property type="entry name" value="PEP_CTERM"/>
    <property type="match status" value="1"/>
</dbReference>
<protein>
    <recommendedName>
        <fullName evidence="2">Ice-binding protein C-terminal domain-containing protein</fullName>
    </recommendedName>
</protein>
<dbReference type="AlphaFoldDB" id="A0A8J2XNU2"/>
<keyword evidence="1" id="KW-0732">Signal</keyword>
<dbReference type="Proteomes" id="UP000619743">
    <property type="component" value="Unassembled WGS sequence"/>
</dbReference>
<dbReference type="Pfam" id="PF07589">
    <property type="entry name" value="PEP-CTERM"/>
    <property type="match status" value="1"/>
</dbReference>
<name>A0A8J2XNU2_9GAMM</name>
<dbReference type="EMBL" id="BMDX01000017">
    <property type="protein sequence ID" value="GGA85173.1"/>
    <property type="molecule type" value="Genomic_DNA"/>
</dbReference>
<evidence type="ECO:0000313" key="4">
    <source>
        <dbReference type="Proteomes" id="UP000619743"/>
    </source>
</evidence>
<reference evidence="4" key="1">
    <citation type="journal article" date="2019" name="Int. J. Syst. Evol. Microbiol.">
        <title>The Global Catalogue of Microorganisms (GCM) 10K type strain sequencing project: providing services to taxonomists for standard genome sequencing and annotation.</title>
        <authorList>
            <consortium name="The Broad Institute Genomics Platform"/>
            <consortium name="The Broad Institute Genome Sequencing Center for Infectious Disease"/>
            <person name="Wu L."/>
            <person name="Ma J."/>
        </authorList>
    </citation>
    <scope>NUCLEOTIDE SEQUENCE [LARGE SCALE GENOMIC DNA]</scope>
    <source>
        <strain evidence="4">CGMCC 1.10130</strain>
    </source>
</reference>
<gene>
    <name evidence="3" type="ORF">GCM10011369_29030</name>
</gene>
<accession>A0A8J2XNU2</accession>
<comment type="caution">
    <text evidence="3">The sequence shown here is derived from an EMBL/GenBank/DDBJ whole genome shotgun (WGS) entry which is preliminary data.</text>
</comment>
<dbReference type="InterPro" id="IPR013424">
    <property type="entry name" value="Ice-binding_C"/>
</dbReference>
<evidence type="ECO:0000313" key="3">
    <source>
        <dbReference type="EMBL" id="GGA85173.1"/>
    </source>
</evidence>
<keyword evidence="4" id="KW-1185">Reference proteome</keyword>
<proteinExistence type="predicted"/>
<feature type="signal peptide" evidence="1">
    <location>
        <begin position="1"/>
        <end position="19"/>
    </location>
</feature>